<evidence type="ECO:0000313" key="3">
    <source>
        <dbReference type="Proteomes" id="UP001604336"/>
    </source>
</evidence>
<name>A0ABD1SXC7_9LAMI</name>
<gene>
    <name evidence="2" type="ORF">Adt_20691</name>
</gene>
<dbReference type="AlphaFoldDB" id="A0ABD1SXC7"/>
<proteinExistence type="predicted"/>
<evidence type="ECO:0000313" key="2">
    <source>
        <dbReference type="EMBL" id="KAL2505070.1"/>
    </source>
</evidence>
<protein>
    <submittedName>
        <fullName evidence="2">Uncharacterized protein</fullName>
    </submittedName>
</protein>
<evidence type="ECO:0000256" key="1">
    <source>
        <dbReference type="SAM" id="MobiDB-lite"/>
    </source>
</evidence>
<reference evidence="3" key="1">
    <citation type="submission" date="2024-07" db="EMBL/GenBank/DDBJ databases">
        <title>Two chromosome-level genome assemblies of Korean endemic species Abeliophyllum distichum and Forsythia ovata (Oleaceae).</title>
        <authorList>
            <person name="Jang H."/>
        </authorList>
    </citation>
    <scope>NUCLEOTIDE SEQUENCE [LARGE SCALE GENOMIC DNA]</scope>
</reference>
<comment type="caution">
    <text evidence="2">The sequence shown here is derived from an EMBL/GenBank/DDBJ whole genome shotgun (WGS) entry which is preliminary data.</text>
</comment>
<sequence length="143" mass="16027">MGDTTLWERLFEPFNENWAIFLFYLARIRKLVLGANILKFIRELATEVYPQRTIQVFCLISGICLTQGVFTLPTKEVELPIALLNASSVKNLENKMKASCNKIPPVPTVEKDEEYHDQTPPAPLPAPATGSNISIQLAQLLEA</sequence>
<feature type="region of interest" description="Disordered" evidence="1">
    <location>
        <begin position="107"/>
        <end position="130"/>
    </location>
</feature>
<accession>A0ABD1SXC7</accession>
<organism evidence="2 3">
    <name type="scientific">Abeliophyllum distichum</name>
    <dbReference type="NCBI Taxonomy" id="126358"/>
    <lineage>
        <taxon>Eukaryota</taxon>
        <taxon>Viridiplantae</taxon>
        <taxon>Streptophyta</taxon>
        <taxon>Embryophyta</taxon>
        <taxon>Tracheophyta</taxon>
        <taxon>Spermatophyta</taxon>
        <taxon>Magnoliopsida</taxon>
        <taxon>eudicotyledons</taxon>
        <taxon>Gunneridae</taxon>
        <taxon>Pentapetalae</taxon>
        <taxon>asterids</taxon>
        <taxon>lamiids</taxon>
        <taxon>Lamiales</taxon>
        <taxon>Oleaceae</taxon>
        <taxon>Forsythieae</taxon>
        <taxon>Abeliophyllum</taxon>
    </lineage>
</organism>
<dbReference type="EMBL" id="JBFOLK010000006">
    <property type="protein sequence ID" value="KAL2505070.1"/>
    <property type="molecule type" value="Genomic_DNA"/>
</dbReference>
<keyword evidence="3" id="KW-1185">Reference proteome</keyword>
<dbReference type="Proteomes" id="UP001604336">
    <property type="component" value="Unassembled WGS sequence"/>
</dbReference>